<evidence type="ECO:0000256" key="3">
    <source>
        <dbReference type="SAM" id="MobiDB-lite"/>
    </source>
</evidence>
<name>A0ABR1D1T3_NECAM</name>
<feature type="domain" description="C-type lectin" evidence="5">
    <location>
        <begin position="187"/>
        <end position="299"/>
    </location>
</feature>
<evidence type="ECO:0000313" key="6">
    <source>
        <dbReference type="EMBL" id="KAK6744502.1"/>
    </source>
</evidence>
<dbReference type="InterPro" id="IPR016187">
    <property type="entry name" value="CTDL_fold"/>
</dbReference>
<accession>A0ABR1D1T3</accession>
<dbReference type="CDD" id="cd00037">
    <property type="entry name" value="CLECT"/>
    <property type="match status" value="1"/>
</dbReference>
<sequence length="300" mass="34216">MIARLFLCLPLVFAVVSSEPMVCSKFGYNWAAEIRCLRALLSQCKRSASNREVRKVPHQWSEHSNNFVSTGEKPRPYNIVPSPSTSTTTTTSPTIRMSASIPDFPDINTIIGNLTEHFEIKLRKFKEVLQMEQQRRISALQVRFESDIKTSEAKAEKKLADLKKKHELEVKELKKRLDLLGMRAYVHGRNEFIFVQHRKSWYEAEEDCISWGGHLASISDEQENSFVRGILRAESAWIGVNDVQVENVFVNSDQTLVSYKNFQDGEPDNSNHNENCVAIGSSGKWADAFCLVTKPFVCKR</sequence>
<protein>
    <recommendedName>
        <fullName evidence="5">C-type lectin domain-containing protein</fullName>
    </recommendedName>
</protein>
<dbReference type="Gene3D" id="3.10.100.10">
    <property type="entry name" value="Mannose-Binding Protein A, subunit A"/>
    <property type="match status" value="1"/>
</dbReference>
<dbReference type="InterPro" id="IPR050111">
    <property type="entry name" value="C-type_lectin/snaclec_domain"/>
</dbReference>
<evidence type="ECO:0000256" key="4">
    <source>
        <dbReference type="SAM" id="SignalP"/>
    </source>
</evidence>
<feature type="coiled-coil region" evidence="2">
    <location>
        <begin position="152"/>
        <end position="183"/>
    </location>
</feature>
<dbReference type="PROSITE" id="PS00615">
    <property type="entry name" value="C_TYPE_LECTIN_1"/>
    <property type="match status" value="1"/>
</dbReference>
<dbReference type="InterPro" id="IPR016186">
    <property type="entry name" value="C-type_lectin-like/link_sf"/>
</dbReference>
<dbReference type="SUPFAM" id="SSF56436">
    <property type="entry name" value="C-type lectin-like"/>
    <property type="match status" value="1"/>
</dbReference>
<feature type="signal peptide" evidence="4">
    <location>
        <begin position="1"/>
        <end position="18"/>
    </location>
</feature>
<dbReference type="PANTHER" id="PTHR22803">
    <property type="entry name" value="MANNOSE, PHOSPHOLIPASE, LECTIN RECEPTOR RELATED"/>
    <property type="match status" value="1"/>
</dbReference>
<feature type="compositionally biased region" description="Low complexity" evidence="3">
    <location>
        <begin position="81"/>
        <end position="94"/>
    </location>
</feature>
<keyword evidence="4" id="KW-0732">Signal</keyword>
<dbReference type="InterPro" id="IPR001304">
    <property type="entry name" value="C-type_lectin-like"/>
</dbReference>
<evidence type="ECO:0000256" key="2">
    <source>
        <dbReference type="SAM" id="Coils"/>
    </source>
</evidence>
<keyword evidence="7" id="KW-1185">Reference proteome</keyword>
<organism evidence="6 7">
    <name type="scientific">Necator americanus</name>
    <name type="common">Human hookworm</name>
    <dbReference type="NCBI Taxonomy" id="51031"/>
    <lineage>
        <taxon>Eukaryota</taxon>
        <taxon>Metazoa</taxon>
        <taxon>Ecdysozoa</taxon>
        <taxon>Nematoda</taxon>
        <taxon>Chromadorea</taxon>
        <taxon>Rhabditida</taxon>
        <taxon>Rhabditina</taxon>
        <taxon>Rhabditomorpha</taxon>
        <taxon>Strongyloidea</taxon>
        <taxon>Ancylostomatidae</taxon>
        <taxon>Bunostominae</taxon>
        <taxon>Necator</taxon>
    </lineage>
</organism>
<dbReference type="PROSITE" id="PS50041">
    <property type="entry name" value="C_TYPE_LECTIN_2"/>
    <property type="match status" value="1"/>
</dbReference>
<dbReference type="EMBL" id="JAVFWL010000003">
    <property type="protein sequence ID" value="KAK6744502.1"/>
    <property type="molecule type" value="Genomic_DNA"/>
</dbReference>
<dbReference type="InterPro" id="IPR018378">
    <property type="entry name" value="C-type_lectin_CS"/>
</dbReference>
<evidence type="ECO:0000259" key="5">
    <source>
        <dbReference type="PROSITE" id="PS50041"/>
    </source>
</evidence>
<evidence type="ECO:0000313" key="7">
    <source>
        <dbReference type="Proteomes" id="UP001303046"/>
    </source>
</evidence>
<dbReference type="Proteomes" id="UP001303046">
    <property type="component" value="Unassembled WGS sequence"/>
</dbReference>
<feature type="chain" id="PRO_5045593977" description="C-type lectin domain-containing protein" evidence="4">
    <location>
        <begin position="19"/>
        <end position="300"/>
    </location>
</feature>
<gene>
    <name evidence="6" type="primary">Necator_chrIII.g12071</name>
    <name evidence="6" type="ORF">RB195_011305</name>
</gene>
<reference evidence="6 7" key="1">
    <citation type="submission" date="2023-08" db="EMBL/GenBank/DDBJ databases">
        <title>A Necator americanus chromosomal reference genome.</title>
        <authorList>
            <person name="Ilik V."/>
            <person name="Petrzelkova K.J."/>
            <person name="Pardy F."/>
            <person name="Fuh T."/>
            <person name="Niatou-Singa F.S."/>
            <person name="Gouil Q."/>
            <person name="Baker L."/>
            <person name="Ritchie M.E."/>
            <person name="Jex A.R."/>
            <person name="Gazzola D."/>
            <person name="Li H."/>
            <person name="Toshio Fujiwara R."/>
            <person name="Zhan B."/>
            <person name="Aroian R.V."/>
            <person name="Pafco B."/>
            <person name="Schwarz E.M."/>
        </authorList>
    </citation>
    <scope>NUCLEOTIDE SEQUENCE [LARGE SCALE GENOMIC DNA]</scope>
    <source>
        <strain evidence="6 7">Aroian</strain>
        <tissue evidence="6">Whole animal</tissue>
    </source>
</reference>
<dbReference type="SMART" id="SM00034">
    <property type="entry name" value="CLECT"/>
    <property type="match status" value="1"/>
</dbReference>
<proteinExistence type="predicted"/>
<evidence type="ECO:0000256" key="1">
    <source>
        <dbReference type="ARBA" id="ARBA00023157"/>
    </source>
</evidence>
<keyword evidence="1" id="KW-1015">Disulfide bond</keyword>
<comment type="caution">
    <text evidence="6">The sequence shown here is derived from an EMBL/GenBank/DDBJ whole genome shotgun (WGS) entry which is preliminary data.</text>
</comment>
<feature type="region of interest" description="Disordered" evidence="3">
    <location>
        <begin position="64"/>
        <end position="97"/>
    </location>
</feature>
<dbReference type="Pfam" id="PF00059">
    <property type="entry name" value="Lectin_C"/>
    <property type="match status" value="1"/>
</dbReference>
<keyword evidence="2" id="KW-0175">Coiled coil</keyword>